<dbReference type="InterPro" id="IPR012259">
    <property type="entry name" value="DHFR"/>
</dbReference>
<evidence type="ECO:0000256" key="8">
    <source>
        <dbReference type="PIRNR" id="PIRNR000194"/>
    </source>
</evidence>
<dbReference type="GO" id="GO:0004146">
    <property type="term" value="F:dihydrofolate reductase activity"/>
    <property type="evidence" value="ECO:0007669"/>
    <property type="project" value="UniProtKB-EC"/>
</dbReference>
<protein>
    <recommendedName>
        <fullName evidence="3 8">Dihydrofolate reductase</fullName>
        <ecNumber evidence="3 8">1.5.1.3</ecNumber>
    </recommendedName>
</protein>
<reference evidence="11 12" key="1">
    <citation type="submission" date="2019-07" db="EMBL/GenBank/DDBJ databases">
        <title>Thalassofilum flectens gen. nov., sp. nov., a novel moderate thermophilic anaerobe from a shallow sea hot spring in Kunashir Island (Russia), representing a new family in the order Bacteroidales, and proposal of Thalassofilacea fam. nov.</title>
        <authorList>
            <person name="Kochetkova T.V."/>
            <person name="Podosokorskaya O.A."/>
            <person name="Novikov A."/>
            <person name="Elcheninov A.G."/>
            <person name="Toshchakov S.V."/>
            <person name="Kublanov I.V."/>
        </authorList>
    </citation>
    <scope>NUCLEOTIDE SEQUENCE [LARGE SCALE GENOMIC DNA]</scope>
    <source>
        <strain evidence="11 12">38-H</strain>
    </source>
</reference>
<evidence type="ECO:0000256" key="4">
    <source>
        <dbReference type="ARBA" id="ARBA00022563"/>
    </source>
</evidence>
<comment type="pathway">
    <text evidence="1 8">Cofactor biosynthesis; tetrahydrofolate biosynthesis; 5,6,7,8-tetrahydrofolate from 7,8-dihydrofolate: step 1/1.</text>
</comment>
<dbReference type="GO" id="GO:0046655">
    <property type="term" value="P:folic acid metabolic process"/>
    <property type="evidence" value="ECO:0007669"/>
    <property type="project" value="TreeGrafter"/>
</dbReference>
<evidence type="ECO:0000256" key="6">
    <source>
        <dbReference type="ARBA" id="ARBA00023002"/>
    </source>
</evidence>
<dbReference type="SUPFAM" id="SSF53597">
    <property type="entry name" value="Dihydrofolate reductase-like"/>
    <property type="match status" value="1"/>
</dbReference>
<dbReference type="PRINTS" id="PR00070">
    <property type="entry name" value="DHFR"/>
</dbReference>
<gene>
    <name evidence="11" type="ORF">FHG85_01770</name>
</gene>
<dbReference type="GO" id="GO:0046654">
    <property type="term" value="P:tetrahydrofolate biosynthetic process"/>
    <property type="evidence" value="ECO:0007669"/>
    <property type="project" value="UniProtKB-UniPathway"/>
</dbReference>
<evidence type="ECO:0000256" key="7">
    <source>
        <dbReference type="ARBA" id="ARBA00025067"/>
    </source>
</evidence>
<comment type="catalytic activity">
    <reaction evidence="8">
        <text>(6S)-5,6,7,8-tetrahydrofolate + NADP(+) = 7,8-dihydrofolate + NADPH + H(+)</text>
        <dbReference type="Rhea" id="RHEA:15009"/>
        <dbReference type="ChEBI" id="CHEBI:15378"/>
        <dbReference type="ChEBI" id="CHEBI:57451"/>
        <dbReference type="ChEBI" id="CHEBI:57453"/>
        <dbReference type="ChEBI" id="CHEBI:57783"/>
        <dbReference type="ChEBI" id="CHEBI:58349"/>
        <dbReference type="EC" id="1.5.1.3"/>
    </reaction>
</comment>
<keyword evidence="6 8" id="KW-0560">Oxidoreductase</keyword>
<dbReference type="FunFam" id="3.40.430.10:FF:000001">
    <property type="entry name" value="Dihydrofolate reductase"/>
    <property type="match status" value="1"/>
</dbReference>
<name>A0A7D4BCT5_9BACT</name>
<dbReference type="AlphaFoldDB" id="A0A7D4BCT5"/>
<keyword evidence="12" id="KW-1185">Reference proteome</keyword>
<keyword evidence="4 8" id="KW-0554">One-carbon metabolism</keyword>
<dbReference type="Pfam" id="PF00186">
    <property type="entry name" value="DHFR_1"/>
    <property type="match status" value="1"/>
</dbReference>
<dbReference type="KEGG" id="ttz:FHG85_01770"/>
<dbReference type="Gene3D" id="3.40.430.10">
    <property type="entry name" value="Dihydrofolate Reductase, subunit A"/>
    <property type="match status" value="1"/>
</dbReference>
<evidence type="ECO:0000313" key="11">
    <source>
        <dbReference type="EMBL" id="QKG79043.1"/>
    </source>
</evidence>
<dbReference type="GO" id="GO:0070401">
    <property type="term" value="F:NADP+ binding"/>
    <property type="evidence" value="ECO:0007669"/>
    <property type="project" value="UniProtKB-ARBA"/>
</dbReference>
<evidence type="ECO:0000313" key="12">
    <source>
        <dbReference type="Proteomes" id="UP000500961"/>
    </source>
</evidence>
<evidence type="ECO:0000256" key="3">
    <source>
        <dbReference type="ARBA" id="ARBA00012856"/>
    </source>
</evidence>
<comment type="function">
    <text evidence="7 8">Key enzyme in folate metabolism. Catalyzes an essential reaction for de novo glycine and purine synthesis, and for DNA precursor synthesis.</text>
</comment>
<dbReference type="EMBL" id="CP041345">
    <property type="protein sequence ID" value="QKG79043.1"/>
    <property type="molecule type" value="Genomic_DNA"/>
</dbReference>
<accession>A0A7D4BCT5</accession>
<dbReference type="PROSITE" id="PS51330">
    <property type="entry name" value="DHFR_2"/>
    <property type="match status" value="1"/>
</dbReference>
<sequence>MKLSIIVAIAKNGVIGGNNGLLWHIPEDLKHFKKITSGHSIIMGRKTFESIGKPLPHRRNIVVTRNPSFNADGIEIANSLDKALDLVRDESEVFIIGGGEIYKQALPIADKLYITRVHESYEGDTYFPPISSDEWQLISSDKQSPTDGPGFTFEEYKRKQD</sequence>
<dbReference type="CDD" id="cd00209">
    <property type="entry name" value="DHFR"/>
    <property type="match status" value="1"/>
</dbReference>
<dbReference type="InterPro" id="IPR001796">
    <property type="entry name" value="DHFR_dom"/>
</dbReference>
<proteinExistence type="inferred from homology"/>
<evidence type="ECO:0000256" key="9">
    <source>
        <dbReference type="SAM" id="MobiDB-lite"/>
    </source>
</evidence>
<dbReference type="GO" id="GO:0006730">
    <property type="term" value="P:one-carbon metabolic process"/>
    <property type="evidence" value="ECO:0007669"/>
    <property type="project" value="UniProtKB-KW"/>
</dbReference>
<evidence type="ECO:0000259" key="10">
    <source>
        <dbReference type="PROSITE" id="PS51330"/>
    </source>
</evidence>
<feature type="region of interest" description="Disordered" evidence="9">
    <location>
        <begin position="138"/>
        <end position="161"/>
    </location>
</feature>
<dbReference type="PIRSF" id="PIRSF000194">
    <property type="entry name" value="DHFR"/>
    <property type="match status" value="1"/>
</dbReference>
<dbReference type="PANTHER" id="PTHR48069">
    <property type="entry name" value="DIHYDROFOLATE REDUCTASE"/>
    <property type="match status" value="1"/>
</dbReference>
<evidence type="ECO:0000256" key="5">
    <source>
        <dbReference type="ARBA" id="ARBA00022857"/>
    </source>
</evidence>
<evidence type="ECO:0000256" key="2">
    <source>
        <dbReference type="ARBA" id="ARBA00009539"/>
    </source>
</evidence>
<feature type="domain" description="DHFR" evidence="10">
    <location>
        <begin position="2"/>
        <end position="158"/>
    </location>
</feature>
<comment type="similarity">
    <text evidence="2 8">Belongs to the dihydrofolate reductase family.</text>
</comment>
<dbReference type="RefSeq" id="WP_173072561.1">
    <property type="nucleotide sequence ID" value="NZ_CP041345.1"/>
</dbReference>
<dbReference type="UniPathway" id="UPA00077">
    <property type="reaction ID" value="UER00158"/>
</dbReference>
<dbReference type="InterPro" id="IPR024072">
    <property type="entry name" value="DHFR-like_dom_sf"/>
</dbReference>
<dbReference type="PANTHER" id="PTHR48069:SF3">
    <property type="entry name" value="DIHYDROFOLATE REDUCTASE"/>
    <property type="match status" value="1"/>
</dbReference>
<dbReference type="EC" id="1.5.1.3" evidence="3 8"/>
<dbReference type="Proteomes" id="UP000500961">
    <property type="component" value="Chromosome"/>
</dbReference>
<keyword evidence="5 8" id="KW-0521">NADP</keyword>
<evidence type="ECO:0000256" key="1">
    <source>
        <dbReference type="ARBA" id="ARBA00004903"/>
    </source>
</evidence>
<organism evidence="11 12">
    <name type="scientific">Tenuifilum thalassicum</name>
    <dbReference type="NCBI Taxonomy" id="2590900"/>
    <lineage>
        <taxon>Bacteria</taxon>
        <taxon>Pseudomonadati</taxon>
        <taxon>Bacteroidota</taxon>
        <taxon>Bacteroidia</taxon>
        <taxon>Bacteroidales</taxon>
        <taxon>Tenuifilaceae</taxon>
        <taxon>Tenuifilum</taxon>
    </lineage>
</organism>
<dbReference type="GO" id="GO:0005829">
    <property type="term" value="C:cytosol"/>
    <property type="evidence" value="ECO:0007669"/>
    <property type="project" value="TreeGrafter"/>
</dbReference>
<dbReference type="GO" id="GO:0046452">
    <property type="term" value="P:dihydrofolate metabolic process"/>
    <property type="evidence" value="ECO:0007669"/>
    <property type="project" value="TreeGrafter"/>
</dbReference>